<dbReference type="AlphaFoldDB" id="A0A7S1XB83"/>
<evidence type="ECO:0000256" key="3">
    <source>
        <dbReference type="ARBA" id="ARBA00012363"/>
    </source>
</evidence>
<evidence type="ECO:0000313" key="10">
    <source>
        <dbReference type="EMBL" id="CAD9223814.1"/>
    </source>
</evidence>
<evidence type="ECO:0000256" key="9">
    <source>
        <dbReference type="ARBA" id="ARBA00047371"/>
    </source>
</evidence>
<dbReference type="EC" id="4.1.1.49" evidence="3"/>
<keyword evidence="6" id="KW-0210">Decarboxylase</keyword>
<dbReference type="InterPro" id="IPR013035">
    <property type="entry name" value="PEP_carboxykinase_C"/>
</dbReference>
<dbReference type="NCBIfam" id="NF006821">
    <property type="entry name" value="PRK09344.1-3"/>
    <property type="match status" value="1"/>
</dbReference>
<dbReference type="EMBL" id="HBGH01001616">
    <property type="protein sequence ID" value="CAD9223814.1"/>
    <property type="molecule type" value="Transcribed_RNA"/>
</dbReference>
<protein>
    <recommendedName>
        <fullName evidence="3">phosphoenolpyruvate carboxykinase (ATP)</fullName>
        <ecNumber evidence="3">4.1.1.49</ecNumber>
    </recommendedName>
</protein>
<dbReference type="UniPathway" id="UPA00138"/>
<dbReference type="Gene3D" id="3.40.449.10">
    <property type="entry name" value="Phosphoenolpyruvate Carboxykinase, domain 1"/>
    <property type="match status" value="1"/>
</dbReference>
<keyword evidence="5" id="KW-0547">Nucleotide-binding</keyword>
<dbReference type="InterPro" id="IPR001272">
    <property type="entry name" value="PEP_carboxykinase_ATP"/>
</dbReference>
<accession>A0A7S1XB83</accession>
<evidence type="ECO:0000256" key="2">
    <source>
        <dbReference type="ARBA" id="ARBA00006052"/>
    </source>
</evidence>
<dbReference type="SUPFAM" id="SSF53795">
    <property type="entry name" value="PEP carboxykinase-like"/>
    <property type="match status" value="1"/>
</dbReference>
<evidence type="ECO:0000256" key="4">
    <source>
        <dbReference type="ARBA" id="ARBA00022432"/>
    </source>
</evidence>
<evidence type="ECO:0000256" key="1">
    <source>
        <dbReference type="ARBA" id="ARBA00004742"/>
    </source>
</evidence>
<gene>
    <name evidence="10" type="ORF">CCAE0312_LOCUS826</name>
</gene>
<dbReference type="GO" id="GO:0006094">
    <property type="term" value="P:gluconeogenesis"/>
    <property type="evidence" value="ECO:0007669"/>
    <property type="project" value="UniProtKB-UniPathway"/>
</dbReference>
<dbReference type="HAMAP" id="MF_00453">
    <property type="entry name" value="PEPCK_ATP"/>
    <property type="match status" value="1"/>
</dbReference>
<dbReference type="GO" id="GO:0005829">
    <property type="term" value="C:cytosol"/>
    <property type="evidence" value="ECO:0007669"/>
    <property type="project" value="TreeGrafter"/>
</dbReference>
<dbReference type="GO" id="GO:0005524">
    <property type="term" value="F:ATP binding"/>
    <property type="evidence" value="ECO:0007669"/>
    <property type="project" value="UniProtKB-KW"/>
</dbReference>
<name>A0A7S1XB83_9RHOD</name>
<dbReference type="Gene3D" id="3.90.228.20">
    <property type="match status" value="1"/>
</dbReference>
<proteinExistence type="inferred from homology"/>
<organism evidence="10">
    <name type="scientific">Compsopogon caeruleus</name>
    <dbReference type="NCBI Taxonomy" id="31354"/>
    <lineage>
        <taxon>Eukaryota</taxon>
        <taxon>Rhodophyta</taxon>
        <taxon>Compsopogonophyceae</taxon>
        <taxon>Compsopogonales</taxon>
        <taxon>Compsopogonaceae</taxon>
        <taxon>Compsopogon</taxon>
    </lineage>
</organism>
<dbReference type="PANTHER" id="PTHR30031:SF0">
    <property type="entry name" value="PHOSPHOENOLPYRUVATE CARBOXYKINASE (ATP)"/>
    <property type="match status" value="1"/>
</dbReference>
<comment type="catalytic activity">
    <reaction evidence="9">
        <text>oxaloacetate + ATP = phosphoenolpyruvate + ADP + CO2</text>
        <dbReference type="Rhea" id="RHEA:18617"/>
        <dbReference type="ChEBI" id="CHEBI:16452"/>
        <dbReference type="ChEBI" id="CHEBI:16526"/>
        <dbReference type="ChEBI" id="CHEBI:30616"/>
        <dbReference type="ChEBI" id="CHEBI:58702"/>
        <dbReference type="ChEBI" id="CHEBI:456216"/>
        <dbReference type="EC" id="4.1.1.49"/>
    </reaction>
</comment>
<dbReference type="InterPro" id="IPR008210">
    <property type="entry name" value="PEP_carboxykinase_N"/>
</dbReference>
<evidence type="ECO:0000256" key="5">
    <source>
        <dbReference type="ARBA" id="ARBA00022741"/>
    </source>
</evidence>
<evidence type="ECO:0000256" key="6">
    <source>
        <dbReference type="ARBA" id="ARBA00022793"/>
    </source>
</evidence>
<dbReference type="GO" id="GO:0004612">
    <property type="term" value="F:phosphoenolpyruvate carboxykinase (ATP) activity"/>
    <property type="evidence" value="ECO:0007669"/>
    <property type="project" value="UniProtKB-EC"/>
</dbReference>
<comment type="similarity">
    <text evidence="2">Belongs to the phosphoenolpyruvate carboxykinase (ATP) family.</text>
</comment>
<keyword evidence="4" id="KW-0312">Gluconeogenesis</keyword>
<dbReference type="Pfam" id="PF01293">
    <property type="entry name" value="PEPCK_ATP"/>
    <property type="match status" value="1"/>
</dbReference>
<keyword evidence="7" id="KW-0067">ATP-binding</keyword>
<keyword evidence="8" id="KW-0456">Lyase</keyword>
<dbReference type="Gene3D" id="2.170.8.10">
    <property type="entry name" value="Phosphoenolpyruvate Carboxykinase, domain 2"/>
    <property type="match status" value="1"/>
</dbReference>
<evidence type="ECO:0000256" key="8">
    <source>
        <dbReference type="ARBA" id="ARBA00023239"/>
    </source>
</evidence>
<dbReference type="PIRSF" id="PIRSF006294">
    <property type="entry name" value="PEP_crbxkin"/>
    <property type="match status" value="1"/>
</dbReference>
<sequence>MSRVTQSMRGECCEDEDQRDCLYRQLSKVGVEINPKKTRVWWNLGFDEVRAMELQLEEGELTPTGALAFRTGIYTGRSPNDRYIVERAPSAAQIAWGDVNRPISPETFEKLRHVIGMAAAEAANIFVFDGYAGARKDVSIRVRVIAERAIQHHFARNMFLSPECVGESLGSPSEWRPQLTIISFDSAHAQYQKLGLNSEAFIVFDMEQGLGLVGSTRYCGEIKKGVFSVANYLYPPMGILPMHCSATKGKDHPNDTVLFFGLSGTGKTTLSADPTRLLIGDDETAWDNSGVFNIEGGCYAKVIDLREESEPDIFRAIRTDALLENAVLDETGRPDLSDGSITQNIRCSYPLAHIPSHEPTKTGDHPHAIVFLACDVYGVLPPVAKLSESQAIFHFLCGYSSKMTGTERGVNEPTPTFSPCFGGAFMPRSPFVYAKLLRDKIREHSCAVYLVNTGWTGGSYGQGSRMSISVSRAIVRAIVTGELRRCQYRDPDDIFLLATPTHVGGVSHHILTPRNTWNCEWLYEATALKLRDQFLNHWSWLAESSPQDMEELGLGRVIRGD</sequence>
<evidence type="ECO:0000256" key="7">
    <source>
        <dbReference type="ARBA" id="ARBA00022840"/>
    </source>
</evidence>
<reference evidence="10" key="1">
    <citation type="submission" date="2021-01" db="EMBL/GenBank/DDBJ databases">
        <authorList>
            <person name="Corre E."/>
            <person name="Pelletier E."/>
            <person name="Niang G."/>
            <person name="Scheremetjew M."/>
            <person name="Finn R."/>
            <person name="Kale V."/>
            <person name="Holt S."/>
            <person name="Cochrane G."/>
            <person name="Meng A."/>
            <person name="Brown T."/>
            <person name="Cohen L."/>
        </authorList>
    </citation>
    <scope>NUCLEOTIDE SEQUENCE</scope>
    <source>
        <strain evidence="10">SAG 36.94</strain>
    </source>
</reference>
<dbReference type="SUPFAM" id="SSF68923">
    <property type="entry name" value="PEP carboxykinase N-terminal domain"/>
    <property type="match status" value="1"/>
</dbReference>
<comment type="pathway">
    <text evidence="1">Carbohydrate biosynthesis; gluconeogenesis.</text>
</comment>
<dbReference type="PANTHER" id="PTHR30031">
    <property type="entry name" value="PHOSPHOENOLPYRUVATE CARBOXYKINASE ATP"/>
    <property type="match status" value="1"/>
</dbReference>